<reference evidence="3" key="1">
    <citation type="submission" date="2018-07" db="EMBL/GenBank/DDBJ databases">
        <authorList>
            <person name="Quirk P.G."/>
            <person name="Krulwich T.A."/>
        </authorList>
    </citation>
    <scope>NUCLEOTIDE SEQUENCE</scope>
    <source>
        <strain evidence="3">96224</strain>
    </source>
</reference>
<name>A0A381L5P1_BLUGR</name>
<protein>
    <submittedName>
        <fullName evidence="3">BgtAcSP-30002</fullName>
    </submittedName>
</protein>
<feature type="chain" id="PRO_5016565821" evidence="2">
    <location>
        <begin position="27"/>
        <end position="247"/>
    </location>
</feature>
<feature type="non-terminal residue" evidence="3">
    <location>
        <position position="247"/>
    </location>
</feature>
<evidence type="ECO:0000313" key="3">
    <source>
        <dbReference type="EMBL" id="SUZ08897.1"/>
    </source>
</evidence>
<dbReference type="OrthoDB" id="10357218at2759"/>
<accession>A0A381L5P1</accession>
<organism evidence="3">
    <name type="scientific">Blumeria graminis f. sp. tritici 96224</name>
    <dbReference type="NCBI Taxonomy" id="1268274"/>
    <lineage>
        <taxon>Eukaryota</taxon>
        <taxon>Fungi</taxon>
        <taxon>Dikarya</taxon>
        <taxon>Ascomycota</taxon>
        <taxon>Pezizomycotina</taxon>
        <taxon>Leotiomycetes</taxon>
        <taxon>Erysiphales</taxon>
        <taxon>Erysiphaceae</taxon>
        <taxon>Blumeria</taxon>
    </lineage>
</organism>
<keyword evidence="2" id="KW-0732">Signal</keyword>
<feature type="compositionally biased region" description="Basic and acidic residues" evidence="1">
    <location>
        <begin position="178"/>
        <end position="187"/>
    </location>
</feature>
<dbReference type="EMBL" id="UIGY01000033">
    <property type="protein sequence ID" value="SUZ08897.1"/>
    <property type="molecule type" value="Genomic_DNA"/>
</dbReference>
<gene>
    <name evidence="3" type="ORF">BGT96224V2_LOCUS2080</name>
</gene>
<dbReference type="AlphaFoldDB" id="A0A381L5P1"/>
<evidence type="ECO:0000256" key="2">
    <source>
        <dbReference type="SAM" id="SignalP"/>
    </source>
</evidence>
<feature type="signal peptide" evidence="2">
    <location>
        <begin position="1"/>
        <end position="26"/>
    </location>
</feature>
<proteinExistence type="predicted"/>
<feature type="compositionally biased region" description="Polar residues" evidence="1">
    <location>
        <begin position="165"/>
        <end position="175"/>
    </location>
</feature>
<sequence>MAIINIGSRLLVIIVLSVLLDFSVLATETGSYYRQVKNIIPRITRNNLGITCEKSRSYSFEYLIKAGKNAHPTRNFPLKFGVFKYEIEGPYYLYPIYIGERYYNEGPIGEDFVVINSQRFILGGVTVRMIYNELNYYPCLPQKTKFRLTDDDTILNAMEAAVDNPGSSSSESNTVGVVDDRNTRSSESKTLGVIDDRNMRSGESKTVGVIDGPKKELVVTQDETGPQDWNPFMPMKYWKFEGQNLFN</sequence>
<feature type="region of interest" description="Disordered" evidence="1">
    <location>
        <begin position="162"/>
        <end position="194"/>
    </location>
</feature>
<evidence type="ECO:0000256" key="1">
    <source>
        <dbReference type="SAM" id="MobiDB-lite"/>
    </source>
</evidence>
<dbReference type="Gene3D" id="3.10.450.30">
    <property type="entry name" value="Microbial ribonucleases"/>
    <property type="match status" value="1"/>
</dbReference>